<name>A0AC58HEN8_DANRE</name>
<dbReference type="RefSeq" id="XP_073780443.1">
    <property type="nucleotide sequence ID" value="XM_073924342.1"/>
</dbReference>
<organism evidence="1 2">
    <name type="scientific">Danio rerio</name>
    <name type="common">Zebrafish</name>
    <name type="synonym">Brachydanio rerio</name>
    <dbReference type="NCBI Taxonomy" id="7955"/>
    <lineage>
        <taxon>Eukaryota</taxon>
        <taxon>Metazoa</taxon>
        <taxon>Chordata</taxon>
        <taxon>Craniata</taxon>
        <taxon>Vertebrata</taxon>
        <taxon>Euteleostomi</taxon>
        <taxon>Actinopterygii</taxon>
        <taxon>Neopterygii</taxon>
        <taxon>Teleostei</taxon>
        <taxon>Ostariophysi</taxon>
        <taxon>Cypriniformes</taxon>
        <taxon>Danionidae</taxon>
        <taxon>Danioninae</taxon>
        <taxon>Danio</taxon>
    </lineage>
</organism>
<evidence type="ECO:0000313" key="1">
    <source>
        <dbReference type="Proteomes" id="UP000000437"/>
    </source>
</evidence>
<gene>
    <name evidence="2" type="primary">LOC110437863</name>
</gene>
<proteinExistence type="predicted"/>
<reference evidence="2" key="1">
    <citation type="submission" date="2025-08" db="UniProtKB">
        <authorList>
            <consortium name="RefSeq"/>
        </authorList>
    </citation>
    <scope>IDENTIFICATION</scope>
    <source>
        <strain evidence="2">Tuebingen</strain>
        <tissue evidence="2">Fibroblasts and whole tissue</tissue>
    </source>
</reference>
<dbReference type="Proteomes" id="UP000000437">
    <property type="component" value="Chromosome 2"/>
</dbReference>
<accession>A0AC58HEN8</accession>
<keyword evidence="1" id="KW-1185">Reference proteome</keyword>
<evidence type="ECO:0000313" key="2">
    <source>
        <dbReference type="RefSeq" id="XP_073780443.1"/>
    </source>
</evidence>
<sequence length="1425" mass="159586">MFFFICIFADFIIYDCHLDCRKNKHYHCCYCSKTVINKSDFIKHIHFCKYSSTHCTKTARQQTPLATLNHETAPPLYTLNSETALPASAVNHETAPPPSTPKSETAPPPSTPNSETAPPPSTVNRPMAPPPSTPNSETAPPPSTVNRPMAPPPSTPNSETAPPPSTVNRPMAPPPSTPKIETAPPPSTVNRPMAPPPSTPNSETAPPPSTVNRPMAPPPSTPNSETAPPPSTVNRPMAPPPSTPNSETAPPPSTVNRPMAPPPSTPNRQMAPPPNRQTVHPTITPNQETAKVTVVQRKQEQRVNCPHCNICILKKNLKKHTQRAHSNIEHDVTALSCLRSLCIDEKNGVFAVSKSSKGPCIPVHVIKKTWGSSHKVTCDVDICNALIDFKRRSGMRSCECTHLKSVNYCRSDASKVSLQEEVLQEMVTQRWFAEDRKKQCINLQKKAEEEDTCLASYVDIGSASHMHYISVFEPKVSFYNRLGRIMVLYNAKNNTWHCPCSRPRHSCIHKAVSKWLLFQTKRNMFRKVKSTEEDLATKSLLPADPDHTLAKDDSKSTVYPPTNDDLKKMVQYIFTIKTIPSSLPSSTTSFCEKEFPKVLVPDEMLCSMYSEKVPLSDPLLISKKAKIVTTIGIIEDVETYCKKCPVCGLSYRYQEWNSGLHNYDNHIILSVKFCLLLRSFLQSHTAVERVCKALSVSTGMHYPSCITVLCAYLHFEALTDHNYQFSCLKCGFHPSVVIMDAHRKGVFSMPVSETEKPPANFNGHVDVEAFWNSLRLEIIARGLVPCGNHNPFAVKPNFHLWAPWIGVNTRKSGTVLNTEWEKVQPSTSNPVSELPVSEERLIDELMKLKVSAVRRLCESCGLGKKGSKMDLITRLRSEMQSRSSYDKIFQKVWGASGGWAVVMCPCGVVYSLKVLLRAESPRDFTDILMSWKHLPNVTIYDFARGLAAHANLRSPNMIPFSPHEGRLLEPNEANITAAEKGNLKVSLKWLKEKNFPSDVNGHPLTGTCEHYVLYDRFHENNTKDSRDKLRKIQLVPELAGRVNSQCAEQLFSQMRKNNYFLNVMKPTNHVFLMRNLLHHYNVAKNNRFVEQLAKHVGCTEVTLDQHGQALSGSSFESKNKSNGEPNAQKVAARKLKDYLKTSWEQPLTKSVEEKLMDVLDTNKSQSEHVARIYSTTLMREDFQTLGLERDAEATILNCCFKIIEDISALQGVQVWTSNSYVNATLIPPLCADPMLHIPVDASAKDCILFPSWSKSHWMICILRPKLKQLFLLDSLCKSGLSDGRYSQVYRRVAQKIVPGHWTELSCQDLSNIPMQSFSNNCGVFMLMYALYIALDVDFDFSEANMTKIRRWWCGLLLEGSGSPVKRKRPRKMECVSQAPVLSGENKCTMDPKGGLCDLPSDLLRQILLDVVFDEGDGAFLTLSLV</sequence>
<protein>
    <submittedName>
        <fullName evidence="2">Uncharacterized protein isoform X1</fullName>
    </submittedName>
</protein>